<feature type="compositionally biased region" description="Basic and acidic residues" evidence="1">
    <location>
        <begin position="487"/>
        <end position="504"/>
    </location>
</feature>
<feature type="compositionally biased region" description="Low complexity" evidence="1">
    <location>
        <begin position="122"/>
        <end position="134"/>
    </location>
</feature>
<feature type="compositionally biased region" description="Low complexity" evidence="1">
    <location>
        <begin position="51"/>
        <end position="64"/>
    </location>
</feature>
<feature type="compositionally biased region" description="Polar residues" evidence="1">
    <location>
        <begin position="214"/>
        <end position="230"/>
    </location>
</feature>
<dbReference type="EMBL" id="VRMN01000005">
    <property type="protein sequence ID" value="KAA8494337.1"/>
    <property type="molecule type" value="Genomic_DNA"/>
</dbReference>
<proteinExistence type="predicted"/>
<comment type="caution">
    <text evidence="2">The sequence shown here is derived from an EMBL/GenBank/DDBJ whole genome shotgun (WGS) entry which is preliminary data.</text>
</comment>
<name>A0A5J4YVB0_PORPP</name>
<feature type="compositionally biased region" description="Low complexity" evidence="1">
    <location>
        <begin position="99"/>
        <end position="110"/>
    </location>
</feature>
<feature type="region of interest" description="Disordered" evidence="1">
    <location>
        <begin position="252"/>
        <end position="284"/>
    </location>
</feature>
<feature type="region of interest" description="Disordered" evidence="1">
    <location>
        <begin position="1"/>
        <end position="235"/>
    </location>
</feature>
<feature type="compositionally biased region" description="Polar residues" evidence="1">
    <location>
        <begin position="71"/>
        <end position="82"/>
    </location>
</feature>
<protein>
    <submittedName>
        <fullName evidence="2">Uncharacterized protein</fullName>
    </submittedName>
</protein>
<sequence>MADSKASSKTMAGSGKSMRALFSKQASDEPTLTSQKSVKKSMRALFSREGSAPPSASRPMPMQSEDAGGTHEQSLLKHSSGSLLFAGNAPDRSRDRESGAAPGMGSSAGSVTPGMGPRERSTSSTGGSMRRQGSFRNIMASFESKSTNASAEREPSFVGSSAPSPGPRTMSGSKGSFRNLRAALDGGRSASHANSEDGEQRPTREQPRPRAASETRTSMRNLFGATSSAPRSVDEPTIATPGGTHGSMRQLFGGGSIPAGVAEPRGDVDGETDSSVLGDMPLDGQSMKKVPSVFRMNMRKLGIDSEVKAAPIPDAQAFQDEFSMAYTVERSGAKGGKILMPGLIDRSGAKTDNPNPENEVVEESLQGEAKAYFEKRDRMGSQRLAGVSGRFGSSRLVNAAGDRQAASASASPSTRRSMTDLKGSATQLSFTSVAPNPQDAPEKSFVRHKSQSDITSSMRPAGQWNDLGSGNGSGAQVGFEANRSRTRSHDKSQDKSKGKSHDISRNVSHGLSKTISHGLSRTESRQSAGSGAHALQGSMQGGHSERFMEIKRQKQKSFSGPALLKAPYGVMGHGMDLLALPHNAIRCELKDVYHGLSILDQLFTSVDTEDVRTFQDYWILTEAFIRRWIEYDQNIFVPWFQENICPLENTLFPLSDSRVFMQKILDALDDVEDTVCSTIHLLPISERGPRLRTDITRLTQALLNYFLMEEKHFPKLITGKISLAQALHEESRMIDYFVETEKDGPYFAHMLVRWPPKAQQDFLIKRHFKKRALATTAPHFDREHVDLLRHLHERNKAFKEHPDYDPVTQADVVPEAYVINAEKRKQAMDEILAQADQFQDGDLVEIPDPDGEMQLMRFMKGRPAGQEFDKVTAEEMASMGVRFESPSEQHVAAEAAGAGDVASQSVTWGPTT</sequence>
<feature type="compositionally biased region" description="Polar residues" evidence="1">
    <location>
        <begin position="24"/>
        <end position="36"/>
    </location>
</feature>
<keyword evidence="3" id="KW-1185">Reference proteome</keyword>
<dbReference type="AlphaFoldDB" id="A0A5J4YVB0"/>
<feature type="compositionally biased region" description="Polar residues" evidence="1">
    <location>
        <begin position="505"/>
        <end position="529"/>
    </location>
</feature>
<feature type="compositionally biased region" description="Polar residues" evidence="1">
    <location>
        <begin position="1"/>
        <end position="11"/>
    </location>
</feature>
<dbReference type="Proteomes" id="UP000324585">
    <property type="component" value="Unassembled WGS sequence"/>
</dbReference>
<gene>
    <name evidence="2" type="ORF">FVE85_4312</name>
</gene>
<feature type="region of interest" description="Disordered" evidence="1">
    <location>
        <begin position="430"/>
        <end position="542"/>
    </location>
</feature>
<accession>A0A5J4YVB0</accession>
<evidence type="ECO:0000313" key="2">
    <source>
        <dbReference type="EMBL" id="KAA8494337.1"/>
    </source>
</evidence>
<feature type="compositionally biased region" description="Basic and acidic residues" evidence="1">
    <location>
        <begin position="194"/>
        <end position="213"/>
    </location>
</feature>
<organism evidence="2 3">
    <name type="scientific">Porphyridium purpureum</name>
    <name type="common">Red alga</name>
    <name type="synonym">Porphyridium cruentum</name>
    <dbReference type="NCBI Taxonomy" id="35688"/>
    <lineage>
        <taxon>Eukaryota</taxon>
        <taxon>Rhodophyta</taxon>
        <taxon>Bangiophyceae</taxon>
        <taxon>Porphyridiales</taxon>
        <taxon>Porphyridiaceae</taxon>
        <taxon>Porphyridium</taxon>
    </lineage>
</organism>
<evidence type="ECO:0000256" key="1">
    <source>
        <dbReference type="SAM" id="MobiDB-lite"/>
    </source>
</evidence>
<reference evidence="3" key="1">
    <citation type="journal article" date="2019" name="Nat. Commun.">
        <title>Expansion of phycobilisome linker gene families in mesophilic red algae.</title>
        <authorList>
            <person name="Lee J."/>
            <person name="Kim D."/>
            <person name="Bhattacharya D."/>
            <person name="Yoon H.S."/>
        </authorList>
    </citation>
    <scope>NUCLEOTIDE SEQUENCE [LARGE SCALE GENOMIC DNA]</scope>
    <source>
        <strain evidence="3">CCMP 1328</strain>
    </source>
</reference>
<evidence type="ECO:0000313" key="3">
    <source>
        <dbReference type="Proteomes" id="UP000324585"/>
    </source>
</evidence>